<feature type="DNA-binding region" description="HMG box" evidence="3">
    <location>
        <begin position="101"/>
        <end position="169"/>
    </location>
</feature>
<dbReference type="OrthoDB" id="6247875at2759"/>
<proteinExistence type="predicted"/>
<dbReference type="EMBL" id="KL142367">
    <property type="protein sequence ID" value="KDR85237.1"/>
    <property type="molecule type" value="Genomic_DNA"/>
</dbReference>
<dbReference type="GO" id="GO:0000978">
    <property type="term" value="F:RNA polymerase II cis-regulatory region sequence-specific DNA binding"/>
    <property type="evidence" value="ECO:0007669"/>
    <property type="project" value="TreeGrafter"/>
</dbReference>
<feature type="region of interest" description="Disordered" evidence="4">
    <location>
        <begin position="220"/>
        <end position="248"/>
    </location>
</feature>
<dbReference type="InterPro" id="IPR051356">
    <property type="entry name" value="SOX/SOX-like_TF"/>
</dbReference>
<dbReference type="HOGENOM" id="CLU_1042233_0_0_1"/>
<feature type="domain" description="HMG box" evidence="5">
    <location>
        <begin position="101"/>
        <end position="169"/>
    </location>
</feature>
<dbReference type="InterPro" id="IPR009071">
    <property type="entry name" value="HMG_box_dom"/>
</dbReference>
<evidence type="ECO:0000256" key="2">
    <source>
        <dbReference type="ARBA" id="ARBA00023242"/>
    </source>
</evidence>
<evidence type="ECO:0000259" key="5">
    <source>
        <dbReference type="PROSITE" id="PS50118"/>
    </source>
</evidence>
<dbReference type="CDD" id="cd01389">
    <property type="entry name" value="HMG-box_ROX1-like"/>
    <property type="match status" value="1"/>
</dbReference>
<dbReference type="PANTHER" id="PTHR45789:SF2">
    <property type="entry name" value="FI18025P1"/>
    <property type="match status" value="1"/>
</dbReference>
<feature type="compositionally biased region" description="Low complexity" evidence="4">
    <location>
        <begin position="46"/>
        <end position="61"/>
    </location>
</feature>
<evidence type="ECO:0000313" key="7">
    <source>
        <dbReference type="Proteomes" id="UP000027222"/>
    </source>
</evidence>
<name>A0A067TSE0_GALM3</name>
<dbReference type="SUPFAM" id="SSF47095">
    <property type="entry name" value="HMG-box"/>
    <property type="match status" value="1"/>
</dbReference>
<dbReference type="SMART" id="SM00398">
    <property type="entry name" value="HMG"/>
    <property type="match status" value="1"/>
</dbReference>
<dbReference type="Gene3D" id="1.10.30.10">
    <property type="entry name" value="High mobility group box domain"/>
    <property type="match status" value="1"/>
</dbReference>
<dbReference type="STRING" id="685588.A0A067TSE0"/>
<keyword evidence="2 3" id="KW-0539">Nucleus</keyword>
<dbReference type="InterPro" id="IPR036910">
    <property type="entry name" value="HMG_box_dom_sf"/>
</dbReference>
<dbReference type="Proteomes" id="UP000027222">
    <property type="component" value="Unassembled WGS sequence"/>
</dbReference>
<evidence type="ECO:0000256" key="3">
    <source>
        <dbReference type="PROSITE-ProRule" id="PRU00267"/>
    </source>
</evidence>
<keyword evidence="7" id="KW-1185">Reference proteome</keyword>
<protein>
    <recommendedName>
        <fullName evidence="5">HMG box domain-containing protein</fullName>
    </recommendedName>
</protein>
<feature type="region of interest" description="Disordered" evidence="4">
    <location>
        <begin position="37"/>
        <end position="101"/>
    </location>
</feature>
<dbReference type="Pfam" id="PF00505">
    <property type="entry name" value="HMG_box"/>
    <property type="match status" value="1"/>
</dbReference>
<dbReference type="PANTHER" id="PTHR45789">
    <property type="entry name" value="FI18025P1"/>
    <property type="match status" value="1"/>
</dbReference>
<organism evidence="6 7">
    <name type="scientific">Galerina marginata (strain CBS 339.88)</name>
    <dbReference type="NCBI Taxonomy" id="685588"/>
    <lineage>
        <taxon>Eukaryota</taxon>
        <taxon>Fungi</taxon>
        <taxon>Dikarya</taxon>
        <taxon>Basidiomycota</taxon>
        <taxon>Agaricomycotina</taxon>
        <taxon>Agaricomycetes</taxon>
        <taxon>Agaricomycetidae</taxon>
        <taxon>Agaricales</taxon>
        <taxon>Agaricineae</taxon>
        <taxon>Strophariaceae</taxon>
        <taxon>Galerina</taxon>
    </lineage>
</organism>
<evidence type="ECO:0000256" key="4">
    <source>
        <dbReference type="SAM" id="MobiDB-lite"/>
    </source>
</evidence>
<dbReference type="AlphaFoldDB" id="A0A067TSE0"/>
<dbReference type="GO" id="GO:0000981">
    <property type="term" value="F:DNA-binding transcription factor activity, RNA polymerase II-specific"/>
    <property type="evidence" value="ECO:0007669"/>
    <property type="project" value="TreeGrafter"/>
</dbReference>
<dbReference type="PROSITE" id="PS50118">
    <property type="entry name" value="HMG_BOX_2"/>
    <property type="match status" value="1"/>
</dbReference>
<accession>A0A067TSE0</accession>
<sequence>MDSFAGGIHYAYDYSRNSFIPANQAVVATSAPTNYQTAPNFGGQDGKSLSGSHPGSSTSSGPHRALNVDTSTLEALRTERSSSSRAKGPSEAIDNTTSGHIPRPRNAFMIFRAEFSSDKISRSVEHDNRHISRIIGHCWNKLSEEEKLVWRRKADLEKLAHLRKHPDYRFTPTVRTRKPLKRKVNRNGGEELLRCQQVAHLLLLGKEGDDLALAIKQMGPRERPSSSITLPQHHVRTGPYSPPFRSPFLPPSKLPARASSCRFSVPL</sequence>
<keyword evidence="1 3" id="KW-0238">DNA-binding</keyword>
<evidence type="ECO:0000313" key="6">
    <source>
        <dbReference type="EMBL" id="KDR85237.1"/>
    </source>
</evidence>
<evidence type="ECO:0000256" key="1">
    <source>
        <dbReference type="ARBA" id="ARBA00023125"/>
    </source>
</evidence>
<reference evidence="7" key="1">
    <citation type="journal article" date="2014" name="Proc. Natl. Acad. Sci. U.S.A.">
        <title>Extensive sampling of basidiomycete genomes demonstrates inadequacy of the white-rot/brown-rot paradigm for wood decay fungi.</title>
        <authorList>
            <person name="Riley R."/>
            <person name="Salamov A.A."/>
            <person name="Brown D.W."/>
            <person name="Nagy L.G."/>
            <person name="Floudas D."/>
            <person name="Held B.W."/>
            <person name="Levasseur A."/>
            <person name="Lombard V."/>
            <person name="Morin E."/>
            <person name="Otillar R."/>
            <person name="Lindquist E.A."/>
            <person name="Sun H."/>
            <person name="LaButti K.M."/>
            <person name="Schmutz J."/>
            <person name="Jabbour D."/>
            <person name="Luo H."/>
            <person name="Baker S.E."/>
            <person name="Pisabarro A.G."/>
            <person name="Walton J.D."/>
            <person name="Blanchette R.A."/>
            <person name="Henrissat B."/>
            <person name="Martin F."/>
            <person name="Cullen D."/>
            <person name="Hibbett D.S."/>
            <person name="Grigoriev I.V."/>
        </authorList>
    </citation>
    <scope>NUCLEOTIDE SEQUENCE [LARGE SCALE GENOMIC DNA]</scope>
    <source>
        <strain evidence="7">CBS 339.88</strain>
    </source>
</reference>
<dbReference type="GO" id="GO:0005634">
    <property type="term" value="C:nucleus"/>
    <property type="evidence" value="ECO:0007669"/>
    <property type="project" value="UniProtKB-UniRule"/>
</dbReference>
<gene>
    <name evidence="6" type="ORF">GALMADRAFT_340474</name>
</gene>